<accession>A0A7R9IQW6</accession>
<dbReference type="Pfam" id="PF03464">
    <property type="entry name" value="eRF1_2"/>
    <property type="match status" value="1"/>
</dbReference>
<dbReference type="InterPro" id="IPR029064">
    <property type="entry name" value="Ribosomal_eL30-like_sf"/>
</dbReference>
<dbReference type="InterPro" id="IPR005140">
    <property type="entry name" value="eRF1_Pelota-like_N"/>
</dbReference>
<dbReference type="GO" id="GO:0005829">
    <property type="term" value="C:cytosol"/>
    <property type="evidence" value="ECO:0007669"/>
    <property type="project" value="UniProtKB-ARBA"/>
</dbReference>
<sequence length="452" mass="50513">MSSSYNNSNSEESSSDRNVEIWKIKKLIKSLEMARGNGTSMISLIIPPKDQISRVSKMLADEFGTASNIKSRVNRLSVLGAITSVQHRLKLYTKGKLHILVAYPMPPNGLVIYCGTIVTDEGKEKKVNIDFEPFKPINTSLYLCDNKNTPCLQFHTEALTALLADDNKFGFIVMDGNGALFGTLQGNTREVLHKFTVDLPKKHGRGGQSALRFARLRMEKRHNYVRKVAEVATTLFITNDKPNIAGIILAGSADFKTELSQSDMFDPRLQAKIIKLVDVSYGGENGFNQAIELAAESLQNVKFIQEKKLIGRYFDEISQDTGKYCFGVVDTLRALELGSVETLICWENLDIQRYVLKNHATAEEKILHLTPEQEKDKTHFTDKESGVELELVECQPLLEWLANNYKSFGATLEIITDKSQEGSQFVRGFGGIGGKCIHKVLDLPALLLLYNL</sequence>
<dbReference type="FunFam" id="3.30.420.60:FF:000001">
    <property type="entry name" value="Eukaryotic peptide chain release factor subunit 1"/>
    <property type="match status" value="1"/>
</dbReference>
<evidence type="ECO:0000256" key="1">
    <source>
        <dbReference type="ARBA" id="ARBA00002832"/>
    </source>
</evidence>
<dbReference type="InterPro" id="IPR005141">
    <property type="entry name" value="eRF1_2"/>
</dbReference>
<evidence type="ECO:0000256" key="4">
    <source>
        <dbReference type="ARBA" id="ARBA00011520"/>
    </source>
</evidence>
<dbReference type="SMART" id="SM01194">
    <property type="entry name" value="eRF1_1"/>
    <property type="match status" value="1"/>
</dbReference>
<dbReference type="InterPro" id="IPR024049">
    <property type="entry name" value="eRF1_1_sf"/>
</dbReference>
<dbReference type="Pfam" id="PF03463">
    <property type="entry name" value="eRF1_1"/>
    <property type="match status" value="1"/>
</dbReference>
<dbReference type="Gene3D" id="3.30.1330.30">
    <property type="match status" value="1"/>
</dbReference>
<evidence type="ECO:0000313" key="9">
    <source>
        <dbReference type="EMBL" id="CAD7462951.1"/>
    </source>
</evidence>
<proteinExistence type="inferred from homology"/>
<evidence type="ECO:0000256" key="6">
    <source>
        <dbReference type="ARBA" id="ARBA00022490"/>
    </source>
</evidence>
<comment type="similarity">
    <text evidence="3">Belongs to the eukaryotic release factor 1 family.</text>
</comment>
<evidence type="ECO:0000256" key="5">
    <source>
        <dbReference type="ARBA" id="ARBA00013382"/>
    </source>
</evidence>
<comment type="subcellular location">
    <subcellularLocation>
        <location evidence="2">Cytoplasm</location>
    </subcellularLocation>
</comment>
<keyword evidence="6" id="KW-0963">Cytoplasm</keyword>
<dbReference type="AlphaFoldDB" id="A0A7R9IQW6"/>
<dbReference type="NCBIfam" id="TIGR03676">
    <property type="entry name" value="aRF1_eRF1"/>
    <property type="match status" value="1"/>
</dbReference>
<feature type="domain" description="eRF1/Pelota-like N-terminal" evidence="8">
    <location>
        <begin position="12"/>
        <end position="164"/>
    </location>
</feature>
<reference evidence="9" key="1">
    <citation type="submission" date="2020-11" db="EMBL/GenBank/DDBJ databases">
        <authorList>
            <person name="Tran Van P."/>
        </authorList>
    </citation>
    <scope>NUCLEOTIDE SEQUENCE</scope>
</reference>
<evidence type="ECO:0000256" key="2">
    <source>
        <dbReference type="ARBA" id="ARBA00004496"/>
    </source>
</evidence>
<dbReference type="SUPFAM" id="SSF55481">
    <property type="entry name" value="N-terminal domain of eukaryotic peptide chain release factor subunit 1, ERF1"/>
    <property type="match status" value="1"/>
</dbReference>
<keyword evidence="7" id="KW-0648">Protein biosynthesis</keyword>
<dbReference type="FunFam" id="3.30.1330.30:FF:000009">
    <property type="entry name" value="Eukaryotic peptide chain release factor subunit 1"/>
    <property type="match status" value="1"/>
</dbReference>
<dbReference type="GO" id="GO:0003747">
    <property type="term" value="F:translation release factor activity"/>
    <property type="evidence" value="ECO:0007669"/>
    <property type="project" value="InterPro"/>
</dbReference>
<comment type="function">
    <text evidence="1">Directs the termination of nascent peptide synthesis (translation) in response to the termination codons UAA, UAG and UGA.</text>
</comment>
<name>A0A7R9IQW6_9NEOP</name>
<dbReference type="InterPro" id="IPR042226">
    <property type="entry name" value="eFR1_2_sf"/>
</dbReference>
<evidence type="ECO:0000256" key="3">
    <source>
        <dbReference type="ARBA" id="ARBA00005326"/>
    </source>
</evidence>
<dbReference type="SUPFAM" id="SSF53137">
    <property type="entry name" value="Translational machinery components"/>
    <property type="match status" value="1"/>
</dbReference>
<dbReference type="PANTHER" id="PTHR10113">
    <property type="entry name" value="PEPTIDE CHAIN RELEASE FACTOR SUBUNIT 1"/>
    <property type="match status" value="1"/>
</dbReference>
<dbReference type="SUPFAM" id="SSF55315">
    <property type="entry name" value="L30e-like"/>
    <property type="match status" value="1"/>
</dbReference>
<gene>
    <name evidence="9" type="ORF">TTEB3V08_LOCUS10839</name>
</gene>
<dbReference type="Gene3D" id="3.30.960.10">
    <property type="entry name" value="eRF1 domain 1"/>
    <property type="match status" value="1"/>
</dbReference>
<dbReference type="InterPro" id="IPR004403">
    <property type="entry name" value="Peptide_chain-rel_eRF1/aRF1"/>
</dbReference>
<dbReference type="Gene3D" id="3.30.420.60">
    <property type="entry name" value="eRF1 domain 2"/>
    <property type="match status" value="1"/>
</dbReference>
<organism evidence="9">
    <name type="scientific">Timema tahoe</name>
    <dbReference type="NCBI Taxonomy" id="61484"/>
    <lineage>
        <taxon>Eukaryota</taxon>
        <taxon>Metazoa</taxon>
        <taxon>Ecdysozoa</taxon>
        <taxon>Arthropoda</taxon>
        <taxon>Hexapoda</taxon>
        <taxon>Insecta</taxon>
        <taxon>Pterygota</taxon>
        <taxon>Neoptera</taxon>
        <taxon>Polyneoptera</taxon>
        <taxon>Phasmatodea</taxon>
        <taxon>Timematodea</taxon>
        <taxon>Timematoidea</taxon>
        <taxon>Timematidae</taxon>
        <taxon>Timema</taxon>
    </lineage>
</organism>
<protein>
    <recommendedName>
        <fullName evidence="5">Eukaryotic peptide chain release factor subunit 1</fullName>
    </recommendedName>
</protein>
<dbReference type="InterPro" id="IPR005142">
    <property type="entry name" value="eRF1_3"/>
</dbReference>
<comment type="subunit">
    <text evidence="4">Heterodimer of two subunits, one of which binds GTP.</text>
</comment>
<dbReference type="FunFam" id="3.30.960.10:FF:000001">
    <property type="entry name" value="Eukaryotic peptide chain release factor subunit 1"/>
    <property type="match status" value="1"/>
</dbReference>
<evidence type="ECO:0000256" key="7">
    <source>
        <dbReference type="ARBA" id="ARBA00022917"/>
    </source>
</evidence>
<evidence type="ECO:0000259" key="8">
    <source>
        <dbReference type="SMART" id="SM01194"/>
    </source>
</evidence>
<dbReference type="EMBL" id="OE006910">
    <property type="protein sequence ID" value="CAD7462951.1"/>
    <property type="molecule type" value="Genomic_DNA"/>
</dbReference>
<dbReference type="Pfam" id="PF03465">
    <property type="entry name" value="eRF1_3"/>
    <property type="match status" value="1"/>
</dbReference>